<organism evidence="10 11">
    <name type="scientific">Tanacetum coccineum</name>
    <dbReference type="NCBI Taxonomy" id="301880"/>
    <lineage>
        <taxon>Eukaryota</taxon>
        <taxon>Viridiplantae</taxon>
        <taxon>Streptophyta</taxon>
        <taxon>Embryophyta</taxon>
        <taxon>Tracheophyta</taxon>
        <taxon>Spermatophyta</taxon>
        <taxon>Magnoliopsida</taxon>
        <taxon>eudicotyledons</taxon>
        <taxon>Gunneridae</taxon>
        <taxon>Pentapetalae</taxon>
        <taxon>asterids</taxon>
        <taxon>campanulids</taxon>
        <taxon>Asterales</taxon>
        <taxon>Asteraceae</taxon>
        <taxon>Asteroideae</taxon>
        <taxon>Anthemideae</taxon>
        <taxon>Anthemidinae</taxon>
        <taxon>Tanacetum</taxon>
    </lineage>
</organism>
<dbReference type="Gene3D" id="4.10.60.10">
    <property type="entry name" value="Zinc finger, CCHC-type"/>
    <property type="match status" value="1"/>
</dbReference>
<dbReference type="InterPro" id="IPR036397">
    <property type="entry name" value="RNaseH_sf"/>
</dbReference>
<dbReference type="InterPro" id="IPR001878">
    <property type="entry name" value="Znf_CCHC"/>
</dbReference>
<dbReference type="InterPro" id="IPR021109">
    <property type="entry name" value="Peptidase_aspartic_dom_sf"/>
</dbReference>
<feature type="domain" description="CCHC-type" evidence="7">
    <location>
        <begin position="32"/>
        <end position="47"/>
    </location>
</feature>
<dbReference type="InterPro" id="IPR001584">
    <property type="entry name" value="Integrase_cat-core"/>
</dbReference>
<keyword evidence="1" id="KW-0808">Transferase</keyword>
<evidence type="ECO:0000256" key="3">
    <source>
        <dbReference type="ARBA" id="ARBA00022722"/>
    </source>
</evidence>
<keyword evidence="2" id="KW-0548">Nucleotidyltransferase</keyword>
<dbReference type="Gene3D" id="2.40.70.10">
    <property type="entry name" value="Acid Proteases"/>
    <property type="match status" value="1"/>
</dbReference>
<dbReference type="Gene3D" id="3.30.420.10">
    <property type="entry name" value="Ribonuclease H-like superfamily/Ribonuclease H"/>
    <property type="match status" value="1"/>
</dbReference>
<keyword evidence="6" id="KW-0862">Zinc</keyword>
<keyword evidence="10" id="KW-0695">RNA-directed DNA polymerase</keyword>
<accession>A0ABQ5DUR8</accession>
<dbReference type="SUPFAM" id="SSF53098">
    <property type="entry name" value="Ribonuclease H-like"/>
    <property type="match status" value="1"/>
</dbReference>
<evidence type="ECO:0000259" key="9">
    <source>
        <dbReference type="PROSITE" id="PS51379"/>
    </source>
</evidence>
<dbReference type="Pfam" id="PF08284">
    <property type="entry name" value="RVP_2"/>
    <property type="match status" value="1"/>
</dbReference>
<gene>
    <name evidence="10" type="ORF">Tco_0951505</name>
</gene>
<evidence type="ECO:0000259" key="8">
    <source>
        <dbReference type="PROSITE" id="PS50994"/>
    </source>
</evidence>
<dbReference type="InterPro" id="IPR012337">
    <property type="entry name" value="RNaseH-like_sf"/>
</dbReference>
<dbReference type="PROSITE" id="PS50994">
    <property type="entry name" value="INTEGRASE"/>
    <property type="match status" value="1"/>
</dbReference>
<dbReference type="InterPro" id="IPR050951">
    <property type="entry name" value="Retrovirus_Pol_polyprotein"/>
</dbReference>
<dbReference type="Gene3D" id="3.30.70.270">
    <property type="match status" value="2"/>
</dbReference>
<dbReference type="InterPro" id="IPR043502">
    <property type="entry name" value="DNA/RNA_pol_sf"/>
</dbReference>
<keyword evidence="4" id="KW-0255">Endonuclease</keyword>
<name>A0ABQ5DUR8_9ASTR</name>
<evidence type="ECO:0000256" key="4">
    <source>
        <dbReference type="ARBA" id="ARBA00022759"/>
    </source>
</evidence>
<reference evidence="10" key="2">
    <citation type="submission" date="2022-01" db="EMBL/GenBank/DDBJ databases">
        <authorList>
            <person name="Yamashiro T."/>
            <person name="Shiraishi A."/>
            <person name="Satake H."/>
            <person name="Nakayama K."/>
        </authorList>
    </citation>
    <scope>NUCLEOTIDE SEQUENCE</scope>
</reference>
<evidence type="ECO:0000256" key="2">
    <source>
        <dbReference type="ARBA" id="ARBA00022695"/>
    </source>
</evidence>
<dbReference type="SMART" id="SM00343">
    <property type="entry name" value="ZnF_C2HC"/>
    <property type="match status" value="2"/>
</dbReference>
<evidence type="ECO:0000256" key="1">
    <source>
        <dbReference type="ARBA" id="ARBA00022679"/>
    </source>
</evidence>
<keyword evidence="5" id="KW-0511">Multifunctional enzyme</keyword>
<dbReference type="InterPro" id="IPR056924">
    <property type="entry name" value="SH3_Tf2-1"/>
</dbReference>
<dbReference type="PANTHER" id="PTHR37984:SF5">
    <property type="entry name" value="PROTEIN NYNRIN-LIKE"/>
    <property type="match status" value="1"/>
</dbReference>
<dbReference type="EMBL" id="BQNB010015675">
    <property type="protein sequence ID" value="GJT42790.1"/>
    <property type="molecule type" value="Genomic_DNA"/>
</dbReference>
<keyword evidence="6" id="KW-0479">Metal-binding</keyword>
<keyword evidence="4" id="KW-0378">Hydrolase</keyword>
<dbReference type="SUPFAM" id="SSF50630">
    <property type="entry name" value="Acid proteases"/>
    <property type="match status" value="1"/>
</dbReference>
<feature type="domain" description="Integrase catalytic" evidence="8">
    <location>
        <begin position="521"/>
        <end position="706"/>
    </location>
</feature>
<proteinExistence type="predicted"/>
<feature type="domain" description="CCHC-type" evidence="7">
    <location>
        <begin position="63"/>
        <end position="78"/>
    </location>
</feature>
<dbReference type="InterPro" id="IPR017896">
    <property type="entry name" value="4Fe4S_Fe-S-bd"/>
</dbReference>
<reference evidence="10" key="1">
    <citation type="journal article" date="2022" name="Int. J. Mol. Sci.">
        <title>Draft Genome of Tanacetum Coccineum: Genomic Comparison of Closely Related Tanacetum-Family Plants.</title>
        <authorList>
            <person name="Yamashiro T."/>
            <person name="Shiraishi A."/>
            <person name="Nakayama K."/>
            <person name="Satake H."/>
        </authorList>
    </citation>
    <scope>NUCLEOTIDE SEQUENCE</scope>
</reference>
<dbReference type="Pfam" id="PF24626">
    <property type="entry name" value="SH3_Tf2-1"/>
    <property type="match status" value="1"/>
</dbReference>
<dbReference type="PROSITE" id="PS51379">
    <property type="entry name" value="4FE4S_FER_2"/>
    <property type="match status" value="1"/>
</dbReference>
<feature type="domain" description="4Fe-4S ferredoxin-type" evidence="9">
    <location>
        <begin position="5"/>
        <end position="39"/>
    </location>
</feature>
<dbReference type="PANTHER" id="PTHR37984">
    <property type="entry name" value="PROTEIN CBG26694"/>
    <property type="match status" value="1"/>
</dbReference>
<dbReference type="InterPro" id="IPR043128">
    <property type="entry name" value="Rev_trsase/Diguanyl_cyclase"/>
</dbReference>
<evidence type="ECO:0000313" key="10">
    <source>
        <dbReference type="EMBL" id="GJT42790.1"/>
    </source>
</evidence>
<dbReference type="Proteomes" id="UP001151760">
    <property type="component" value="Unassembled WGS sequence"/>
</dbReference>
<keyword evidence="3" id="KW-0540">Nuclease</keyword>
<dbReference type="GO" id="GO:0003964">
    <property type="term" value="F:RNA-directed DNA polymerase activity"/>
    <property type="evidence" value="ECO:0007669"/>
    <property type="project" value="UniProtKB-KW"/>
</dbReference>
<keyword evidence="6" id="KW-0863">Zinc-finger</keyword>
<dbReference type="InterPro" id="IPR041577">
    <property type="entry name" value="RT_RNaseH_2"/>
</dbReference>
<sequence>MTVAQNNVVDQGGPAPKCNHCGMCHFRYCPAKCTKCNKRGHKTKDCRARIVATGANAQPIQACYECGDRNHDRSQCPKLANQRGGNATGHAYALRDAEQGQGPNVITGTFLLNNRYARVLFDSGSDKSFVSSGFSHLIDIKPVRLNISYEVELADGKLVSTNTVLRGCTLNLLNQLFEVDLMPIELGSFDVIIGMDWLVKHDALIVCKKKEVHRPVKGDTICLSPGDMKEQMNTFGGCGLIIWTFMEVFPDDLPGLPPPRQVEFRIELVPESTYLAPTLFMFLAPYELKDVILNQLKELMWRSRFILPSRRRLGAPVLFVKMKERIFPFVACISKDDLRSEVLITPHREIEDYTIHKPFRTYDMRKHLKIILGLLKKENLYAKFSKCDFWLDLVQFLGHVINSKGIHVDPSKIEAIKNWGAPTTPTEVRQFIGLAGYYLRFIEGFSLIAKPLTKLTQKNKKYEWGEDEEEAFQMLKQKLCSAPILALPEGSEEFVVYCDASIKGFRAVLMQREKMPLSRKEGEKPIRVRALVMTVYPDLSKRIFKAQTEAMKKENVKVENLGRLTPSGYDTIWVIVGRLTKSAHFIPMKKTDSMEKLTHQYLKEIVCRHGVPVSIISDRDIRFASRFWRSLQKALGTDVKMSTAYHPETDGQSERMIQTLEDMLRACVIDFRKSWDRHLPLVEFSYNNSYHASIKAAPFESLYERKCRTPICWSEVGDSQLTRPELVRKTTEKIVQIKNRLLIAHSRQKSYADVRRKPMEFSVGDMIIERIGPVAYKLELPEKLCRIHNTFHVSNLKRFLADEDLIILLEEIQLDEKLHLIEEPTEIMDREVKQLKKSRIPIVKVRWNSRFGIAPRDENHDLGESIRLGKGIGPKINRSRLIVGVFYLFDFSFDLLLTVVRHRYSNPMIQPEPEGSTQGYPLDSVEVLRFYTSAGNPIKEILLKLILPDHKSILTDLKVIPTKHGKLKDGGEVTLENLYPMDDEPMWAANHVVALTPGSAITIPETANEIAIKDTKNEVVRLMMFPLSLTGEAKT</sequence>
<comment type="caution">
    <text evidence="10">The sequence shown here is derived from an EMBL/GenBank/DDBJ whole genome shotgun (WGS) entry which is preliminary data.</text>
</comment>
<protein>
    <submittedName>
        <fullName evidence="10">Reverse transcriptase domain-containing protein</fullName>
    </submittedName>
</protein>
<keyword evidence="11" id="KW-1185">Reference proteome</keyword>
<evidence type="ECO:0000256" key="5">
    <source>
        <dbReference type="ARBA" id="ARBA00023268"/>
    </source>
</evidence>
<evidence type="ECO:0000259" key="7">
    <source>
        <dbReference type="PROSITE" id="PS50158"/>
    </source>
</evidence>
<evidence type="ECO:0000256" key="6">
    <source>
        <dbReference type="PROSITE-ProRule" id="PRU00047"/>
    </source>
</evidence>
<dbReference type="PROSITE" id="PS50158">
    <property type="entry name" value="ZF_CCHC"/>
    <property type="match status" value="2"/>
</dbReference>
<evidence type="ECO:0000313" key="11">
    <source>
        <dbReference type="Proteomes" id="UP001151760"/>
    </source>
</evidence>
<dbReference type="SUPFAM" id="SSF56672">
    <property type="entry name" value="DNA/RNA polymerases"/>
    <property type="match status" value="1"/>
</dbReference>
<dbReference type="Pfam" id="PF17919">
    <property type="entry name" value="RT_RNaseH_2"/>
    <property type="match status" value="1"/>
</dbReference>
<dbReference type="CDD" id="cd00303">
    <property type="entry name" value="retropepsin_like"/>
    <property type="match status" value="1"/>
</dbReference>